<evidence type="ECO:0000313" key="3">
    <source>
        <dbReference type="EMBL" id="QUV95472.1"/>
    </source>
</evidence>
<evidence type="ECO:0000313" key="4">
    <source>
        <dbReference type="Proteomes" id="UP000677668"/>
    </source>
</evidence>
<keyword evidence="2" id="KW-0413">Isomerase</keyword>
<accession>A0ABX8B398</accession>
<dbReference type="Pfam" id="PF02567">
    <property type="entry name" value="PhzC-PhzF"/>
    <property type="match status" value="1"/>
</dbReference>
<proteinExistence type="inferred from homology"/>
<keyword evidence="4" id="KW-1185">Reference proteome</keyword>
<organism evidence="3 4">
    <name type="scientific">Chloracidobacterium sp. N</name>
    <dbReference type="NCBI Taxonomy" id="2821540"/>
    <lineage>
        <taxon>Bacteria</taxon>
        <taxon>Pseudomonadati</taxon>
        <taxon>Acidobacteriota</taxon>
        <taxon>Terriglobia</taxon>
        <taxon>Terriglobales</taxon>
        <taxon>Acidobacteriaceae</taxon>
        <taxon>Chloracidobacterium</taxon>
        <taxon>Chloracidobacterium aggregatum</taxon>
    </lineage>
</organism>
<evidence type="ECO:0000256" key="1">
    <source>
        <dbReference type="ARBA" id="ARBA00008270"/>
    </source>
</evidence>
<dbReference type="InterPro" id="IPR003719">
    <property type="entry name" value="Phenazine_PhzF-like"/>
</dbReference>
<dbReference type="PANTHER" id="PTHR13774">
    <property type="entry name" value="PHENAZINE BIOSYNTHESIS PROTEIN"/>
    <property type="match status" value="1"/>
</dbReference>
<dbReference type="PANTHER" id="PTHR13774:SF17">
    <property type="entry name" value="PHENAZINE BIOSYNTHESIS-LIKE DOMAIN-CONTAINING PROTEIN"/>
    <property type="match status" value="1"/>
</dbReference>
<gene>
    <name evidence="3" type="ORF">J8C05_11550</name>
</gene>
<dbReference type="NCBIfam" id="TIGR00654">
    <property type="entry name" value="PhzF_family"/>
    <property type="match status" value="1"/>
</dbReference>
<dbReference type="Gene3D" id="3.10.310.10">
    <property type="entry name" value="Diaminopimelate Epimerase, Chain A, domain 1"/>
    <property type="match status" value="2"/>
</dbReference>
<dbReference type="Proteomes" id="UP000677668">
    <property type="component" value="Chromosome 2"/>
</dbReference>
<reference evidence="3 4" key="1">
    <citation type="submission" date="2021-03" db="EMBL/GenBank/DDBJ databases">
        <title>Genomic and phenotypic characterization of Chloracidobacterium isolates provides evidence for multiple species.</title>
        <authorList>
            <person name="Saini M.K."/>
            <person name="Costas A.M.G."/>
            <person name="Tank M."/>
            <person name="Bryant D.A."/>
        </authorList>
    </citation>
    <scope>NUCLEOTIDE SEQUENCE [LARGE SCALE GENOMIC DNA]</scope>
    <source>
        <strain evidence="3 4">N</strain>
    </source>
</reference>
<protein>
    <submittedName>
        <fullName evidence="3">PhzF family phenazine biosynthesis protein</fullName>
    </submittedName>
</protein>
<name>A0ABX8B398_9BACT</name>
<dbReference type="RefSeq" id="WP_014100969.1">
    <property type="nucleotide sequence ID" value="NZ_CP072643.1"/>
</dbReference>
<comment type="similarity">
    <text evidence="1">Belongs to the PhzF family.</text>
</comment>
<evidence type="ECO:0000256" key="2">
    <source>
        <dbReference type="ARBA" id="ARBA00023235"/>
    </source>
</evidence>
<dbReference type="PIRSF" id="PIRSF016184">
    <property type="entry name" value="PhzC_PhzF"/>
    <property type="match status" value="1"/>
</dbReference>
<dbReference type="EMBL" id="CP072643">
    <property type="protein sequence ID" value="QUV95472.1"/>
    <property type="molecule type" value="Genomic_DNA"/>
</dbReference>
<sequence length="269" mass="29152">MPIQLTVVDAFTDKPFRGNPAAVCLLDEALDRTLMQSIALEMNLSETAFVLPDADGRWQLRWFTPEAEVQLCGHATLAAAHVLYEQGRVPANDVVLFQTASGVLTCVRHADGDIEMDFPAIPVTPTVAPMELFAALGVPLAYVGASESNYLVEVENEDILRSIQPDMRLLATLPKWGTIVTCRATAQDGLPDHDFVSRFFAPAKGVGEDPVTGSAHCSLAPYWSAKLGKTRLIGFQASRRGGIVHVEDRGTRVNLGGRAVTVLHGSFHF</sequence>
<dbReference type="SUPFAM" id="SSF54506">
    <property type="entry name" value="Diaminopimelate epimerase-like"/>
    <property type="match status" value="1"/>
</dbReference>